<keyword evidence="1" id="KW-0812">Transmembrane</keyword>
<sequence length="58" mass="6085">MRPSTHLVFGTATAAMAASVLAVELPYYAIAATGLQIVLLGTWLTLVVRAARAANSQR</sequence>
<comment type="caution">
    <text evidence="2">The sequence shown here is derived from an EMBL/GenBank/DDBJ whole genome shotgun (WGS) entry which is preliminary data.</text>
</comment>
<organism evidence="2 3">
    <name type="scientific">Nocardiopsis rhodophaea</name>
    <dbReference type="NCBI Taxonomy" id="280238"/>
    <lineage>
        <taxon>Bacteria</taxon>
        <taxon>Bacillati</taxon>
        <taxon>Actinomycetota</taxon>
        <taxon>Actinomycetes</taxon>
        <taxon>Streptosporangiales</taxon>
        <taxon>Nocardiopsidaceae</taxon>
        <taxon>Nocardiopsis</taxon>
    </lineage>
</organism>
<keyword evidence="1" id="KW-0472">Membrane</keyword>
<evidence type="ECO:0000256" key="1">
    <source>
        <dbReference type="SAM" id="Phobius"/>
    </source>
</evidence>
<feature type="transmembrane region" description="Helical" evidence="1">
    <location>
        <begin position="27"/>
        <end position="48"/>
    </location>
</feature>
<accession>A0ABN2SSP2</accession>
<gene>
    <name evidence="2" type="ORF">GCM10009799_17240</name>
</gene>
<keyword evidence="3" id="KW-1185">Reference proteome</keyword>
<evidence type="ECO:0000313" key="3">
    <source>
        <dbReference type="Proteomes" id="UP001501585"/>
    </source>
</evidence>
<dbReference type="RefSeq" id="WP_344161350.1">
    <property type="nucleotide sequence ID" value="NZ_BAAAPC010000006.1"/>
</dbReference>
<protein>
    <submittedName>
        <fullName evidence="2">Uncharacterized protein</fullName>
    </submittedName>
</protein>
<evidence type="ECO:0000313" key="2">
    <source>
        <dbReference type="EMBL" id="GAA1991907.1"/>
    </source>
</evidence>
<dbReference type="Proteomes" id="UP001501585">
    <property type="component" value="Unassembled WGS sequence"/>
</dbReference>
<keyword evidence="1" id="KW-1133">Transmembrane helix</keyword>
<proteinExistence type="predicted"/>
<name>A0ABN2SSP2_9ACTN</name>
<reference evidence="2 3" key="1">
    <citation type="journal article" date="2019" name="Int. J. Syst. Evol. Microbiol.">
        <title>The Global Catalogue of Microorganisms (GCM) 10K type strain sequencing project: providing services to taxonomists for standard genome sequencing and annotation.</title>
        <authorList>
            <consortium name="The Broad Institute Genomics Platform"/>
            <consortium name="The Broad Institute Genome Sequencing Center for Infectious Disease"/>
            <person name="Wu L."/>
            <person name="Ma J."/>
        </authorList>
    </citation>
    <scope>NUCLEOTIDE SEQUENCE [LARGE SCALE GENOMIC DNA]</scope>
    <source>
        <strain evidence="2 3">JCM 15313</strain>
    </source>
</reference>
<dbReference type="EMBL" id="BAAAPC010000006">
    <property type="protein sequence ID" value="GAA1991907.1"/>
    <property type="molecule type" value="Genomic_DNA"/>
</dbReference>